<dbReference type="EMBL" id="QGKW02002228">
    <property type="protein sequence ID" value="KAF2537411.1"/>
    <property type="molecule type" value="Genomic_DNA"/>
</dbReference>
<dbReference type="GO" id="GO:0043047">
    <property type="term" value="F:single-stranded telomeric DNA binding"/>
    <property type="evidence" value="ECO:0007669"/>
    <property type="project" value="TreeGrafter"/>
</dbReference>
<proteinExistence type="predicted"/>
<organism evidence="2 3">
    <name type="scientific">Brassica cretica</name>
    <name type="common">Mustard</name>
    <dbReference type="NCBI Taxonomy" id="69181"/>
    <lineage>
        <taxon>Eukaryota</taxon>
        <taxon>Viridiplantae</taxon>
        <taxon>Streptophyta</taxon>
        <taxon>Embryophyta</taxon>
        <taxon>Tracheophyta</taxon>
        <taxon>Spermatophyta</taxon>
        <taxon>Magnoliopsida</taxon>
        <taxon>eudicotyledons</taxon>
        <taxon>Gunneridae</taxon>
        <taxon>Pentapetalae</taxon>
        <taxon>rosids</taxon>
        <taxon>malvids</taxon>
        <taxon>Brassicales</taxon>
        <taxon>Brassicaceae</taxon>
        <taxon>Brassiceae</taxon>
        <taxon>Brassica</taxon>
    </lineage>
</organism>
<feature type="compositionally biased region" description="Basic and acidic residues" evidence="1">
    <location>
        <begin position="391"/>
        <end position="405"/>
    </location>
</feature>
<protein>
    <recommendedName>
        <fullName evidence="4">DUF223 domain-containing protein</fullName>
    </recommendedName>
</protein>
<accession>A0A8S9FW43</accession>
<dbReference type="GO" id="GO:0051321">
    <property type="term" value="P:meiotic cell cycle"/>
    <property type="evidence" value="ECO:0007669"/>
    <property type="project" value="TreeGrafter"/>
</dbReference>
<dbReference type="GO" id="GO:0007004">
    <property type="term" value="P:telomere maintenance via telomerase"/>
    <property type="evidence" value="ECO:0007669"/>
    <property type="project" value="TreeGrafter"/>
</dbReference>
<reference evidence="2" key="1">
    <citation type="submission" date="2019-12" db="EMBL/GenBank/DDBJ databases">
        <title>Genome sequencing and annotation of Brassica cretica.</title>
        <authorList>
            <person name="Studholme D.J."/>
            <person name="Sarris P.F."/>
        </authorList>
    </citation>
    <scope>NUCLEOTIDE SEQUENCE</scope>
    <source>
        <strain evidence="2">PFS-001/15</strain>
        <tissue evidence="2">Leaf</tissue>
    </source>
</reference>
<dbReference type="GO" id="GO:0003684">
    <property type="term" value="F:damaged DNA binding"/>
    <property type="evidence" value="ECO:0007669"/>
    <property type="project" value="TreeGrafter"/>
</dbReference>
<dbReference type="CDD" id="cd04480">
    <property type="entry name" value="RPA1_DBD_A_like"/>
    <property type="match status" value="1"/>
</dbReference>
<evidence type="ECO:0000313" key="3">
    <source>
        <dbReference type="Proteomes" id="UP000712281"/>
    </source>
</evidence>
<dbReference type="Proteomes" id="UP000712281">
    <property type="component" value="Unassembled WGS sequence"/>
</dbReference>
<dbReference type="GO" id="GO:0000724">
    <property type="term" value="P:double-strand break repair via homologous recombination"/>
    <property type="evidence" value="ECO:0007669"/>
    <property type="project" value="TreeGrafter"/>
</dbReference>
<feature type="region of interest" description="Disordered" evidence="1">
    <location>
        <begin position="379"/>
        <end position="405"/>
    </location>
</feature>
<dbReference type="PANTHER" id="PTHR23273:SF127">
    <property type="entry name" value="REPLICATION FACTOR A C-TERMINAL DOMAIN-CONTAINING PROTEIN"/>
    <property type="match status" value="1"/>
</dbReference>
<dbReference type="AlphaFoldDB" id="A0A8S9FW43"/>
<dbReference type="GO" id="GO:0005662">
    <property type="term" value="C:DNA replication factor A complex"/>
    <property type="evidence" value="ECO:0007669"/>
    <property type="project" value="TreeGrafter"/>
</dbReference>
<comment type="caution">
    <text evidence="2">The sequence shown here is derived from an EMBL/GenBank/DDBJ whole genome shotgun (WGS) entry which is preliminary data.</text>
</comment>
<dbReference type="Gene3D" id="2.40.50.140">
    <property type="entry name" value="Nucleic acid-binding proteins"/>
    <property type="match status" value="2"/>
</dbReference>
<evidence type="ECO:0000256" key="1">
    <source>
        <dbReference type="SAM" id="MobiDB-lite"/>
    </source>
</evidence>
<evidence type="ECO:0000313" key="2">
    <source>
        <dbReference type="EMBL" id="KAF2537411.1"/>
    </source>
</evidence>
<dbReference type="PANTHER" id="PTHR23273">
    <property type="entry name" value="REPLICATION FACTOR A 1, RFA1"/>
    <property type="match status" value="1"/>
</dbReference>
<dbReference type="InterPro" id="IPR012340">
    <property type="entry name" value="NA-bd_OB-fold"/>
</dbReference>
<dbReference type="SUPFAM" id="SSF50249">
    <property type="entry name" value="Nucleic acid-binding proteins"/>
    <property type="match status" value="2"/>
</dbReference>
<name>A0A8S9FW43_BRACR</name>
<gene>
    <name evidence="2" type="ORF">F2Q68_00021827</name>
</gene>
<sequence length="661" mass="74578">MAMKRKGKSPVSSDSDEKVVFFNDVSLGPHASQLRFRLIHFWEARNPVKKTLIGMEMLLIDEHGTVVQGFIPPGPIKKYLPDMKLLHDIPLHFDEDSFRFHSYEDFEANCDLRGDLYDVVGHMKLVNGQTLTERFILDELEVATTRHVLVHVQSHDSTFGTRLQQSSCTKFKTFENTPTVILVTTVNPKRLRGTLALTFMSSTRVFMDYDVQPTIEYFTCAEVVTKRETLSIADIFSYIKQDSAKCTATIDDVVHGSAWYRAKISVYDNSEQAVFVLLGDAGRSLTGKQASELLSSYFEANGDKGAEDEVPVTEALISIIGQTHRFCVKVTDHNFSGNTRAITVTKVLSQDIPPHTEASVGDNNAATSKEIVLTGDEVSEPSKSHGYCANEESKRGYDTADPEKAKRPRYSLLPQTKTLEPLKPQDMAMKRNGKAPVSSDSDEKVVFFNDVSLGPHESQLRFRLIHFWEARNAVKKTVIGLEMLIIDEQGTVVQGFIPPGRIKKFLPDMKRGSVYKLINFYGSKNKPMYRVSDHVATVSFTWNSELIPLHDIPIHFDEDRFRFHSHEDFEANCDLRGDLYDVLGHMKLVNGQTLTEHPTLDQLEIAATRHVLVHVQSHDGPVMKLYLWDQAATEFCQKFKTFENTPTVILVTTVNPKRLGG</sequence>
<dbReference type="GO" id="GO:0006289">
    <property type="term" value="P:nucleotide-excision repair"/>
    <property type="evidence" value="ECO:0007669"/>
    <property type="project" value="TreeGrafter"/>
</dbReference>
<evidence type="ECO:0008006" key="4">
    <source>
        <dbReference type="Google" id="ProtNLM"/>
    </source>
</evidence>